<gene>
    <name evidence="6" type="ORF">GEV33_011464</name>
</gene>
<dbReference type="Pfam" id="PF00589">
    <property type="entry name" value="Phage_integrase"/>
    <property type="match status" value="1"/>
</dbReference>
<feature type="compositionally biased region" description="Basic and acidic residues" evidence="4">
    <location>
        <begin position="110"/>
        <end position="122"/>
    </location>
</feature>
<dbReference type="AlphaFoldDB" id="A0A8J6L8W4"/>
<keyword evidence="7" id="KW-1185">Reference proteome</keyword>
<evidence type="ECO:0000256" key="3">
    <source>
        <dbReference type="SAM" id="Coils"/>
    </source>
</evidence>
<dbReference type="InterPro" id="IPR050090">
    <property type="entry name" value="Tyrosine_recombinase_XerCD"/>
</dbReference>
<evidence type="ECO:0000313" key="7">
    <source>
        <dbReference type="Proteomes" id="UP000719412"/>
    </source>
</evidence>
<dbReference type="EMBL" id="JABDTM020026885">
    <property type="protein sequence ID" value="KAH0811327.1"/>
    <property type="molecule type" value="Genomic_DNA"/>
</dbReference>
<feature type="compositionally biased region" description="Basic and acidic residues" evidence="4">
    <location>
        <begin position="72"/>
        <end position="92"/>
    </location>
</feature>
<dbReference type="Gene3D" id="1.10.443.10">
    <property type="entry name" value="Intergrase catalytic core"/>
    <property type="match status" value="1"/>
</dbReference>
<feature type="region of interest" description="Disordered" evidence="4">
    <location>
        <begin position="63"/>
        <end position="122"/>
    </location>
</feature>
<proteinExistence type="predicted"/>
<keyword evidence="3" id="KW-0175">Coiled coil</keyword>
<dbReference type="InterPro" id="IPR011010">
    <property type="entry name" value="DNA_brk_join_enz"/>
</dbReference>
<evidence type="ECO:0000256" key="4">
    <source>
        <dbReference type="SAM" id="MobiDB-lite"/>
    </source>
</evidence>
<dbReference type="PANTHER" id="PTHR30349">
    <property type="entry name" value="PHAGE INTEGRASE-RELATED"/>
    <property type="match status" value="1"/>
</dbReference>
<protein>
    <recommendedName>
        <fullName evidence="5">Tyr recombinase domain-containing protein</fullName>
    </recommendedName>
</protein>
<dbReference type="PANTHER" id="PTHR30349:SF41">
    <property type="entry name" value="INTEGRASE_RECOMBINASE PROTEIN MJ0367-RELATED"/>
    <property type="match status" value="1"/>
</dbReference>
<dbReference type="InterPro" id="IPR002104">
    <property type="entry name" value="Integrase_catalytic"/>
</dbReference>
<keyword evidence="1" id="KW-0238">DNA-binding</keyword>
<reference evidence="6" key="1">
    <citation type="journal article" date="2020" name="J Insects Food Feed">
        <title>The yellow mealworm (Tenebrio molitor) genome: a resource for the emerging insects as food and feed industry.</title>
        <authorList>
            <person name="Eriksson T."/>
            <person name="Andere A."/>
            <person name="Kelstrup H."/>
            <person name="Emery V."/>
            <person name="Picard C."/>
        </authorList>
    </citation>
    <scope>NUCLEOTIDE SEQUENCE</scope>
    <source>
        <strain evidence="6">Stoneville</strain>
        <tissue evidence="6">Whole head</tissue>
    </source>
</reference>
<dbReference type="PROSITE" id="PS51898">
    <property type="entry name" value="TYR_RECOMBINASE"/>
    <property type="match status" value="1"/>
</dbReference>
<evidence type="ECO:0000313" key="6">
    <source>
        <dbReference type="EMBL" id="KAH0811327.1"/>
    </source>
</evidence>
<feature type="region of interest" description="Disordered" evidence="4">
    <location>
        <begin position="228"/>
        <end position="250"/>
    </location>
</feature>
<dbReference type="GO" id="GO:0015074">
    <property type="term" value="P:DNA integration"/>
    <property type="evidence" value="ECO:0007669"/>
    <property type="project" value="InterPro"/>
</dbReference>
<evidence type="ECO:0000259" key="5">
    <source>
        <dbReference type="PROSITE" id="PS51898"/>
    </source>
</evidence>
<accession>A0A8J6L8W4</accession>
<dbReference type="InterPro" id="IPR013762">
    <property type="entry name" value="Integrase-like_cat_sf"/>
</dbReference>
<reference evidence="6" key="2">
    <citation type="submission" date="2021-08" db="EMBL/GenBank/DDBJ databases">
        <authorList>
            <person name="Eriksson T."/>
        </authorList>
    </citation>
    <scope>NUCLEOTIDE SEQUENCE</scope>
    <source>
        <strain evidence="6">Stoneville</strain>
        <tissue evidence="6">Whole head</tissue>
    </source>
</reference>
<sequence length="537" mass="62250">MIANPFRTEFRYEEHVQAVSGKMDGPTPAGILMAFKNLEKIDMVLMYGEQIATNEWEMISRKQRARKRGHAKFAESKERKQQERRQEGRTSEEGMNPFRKSSRTRNSPTRNEEGNKSKEMDNAMKTMIRQIREDTAGIEEENKVLRKELAAVREGKGELKKELVAMREEMRGREEKCQAEEADWMKRMRMIEERMEQRQKKEGKNNIIINGIGGIRGNIERGRGESEGKFLEEGEKKRRRTDEKRYKEKVNKKSRKYKSSSLWEQYSMLKAALNVHENVDIRKYNKLTAFLKRHVGYEAKKSLIFSRDEIDKFLLNAPDDTFLLIKVHIHLTCDELVKMCITDIEDKGDLLLIHIPFTKTHKKRSFTMLSTGFGINPINLYRKYINLRPKKLSTMRLFLCYRSGKCTVQPVGINSFGKMPELIATFLKLENSKMYTGHAFRRSAATLLSDCGADVRTLKRFGGWKSDTVVEGYVEDSLQNKIGIAKKILGNESSSSTSIVNHEITIVEQNKEAGFNVDKEIYFNNTNCTINFTINKN</sequence>
<dbReference type="Proteomes" id="UP000719412">
    <property type="component" value="Unassembled WGS sequence"/>
</dbReference>
<evidence type="ECO:0000256" key="1">
    <source>
        <dbReference type="ARBA" id="ARBA00023125"/>
    </source>
</evidence>
<name>A0A8J6L8W4_TENMO</name>
<evidence type="ECO:0000256" key="2">
    <source>
        <dbReference type="ARBA" id="ARBA00023172"/>
    </source>
</evidence>
<feature type="domain" description="Tyr recombinase" evidence="5">
    <location>
        <begin position="300"/>
        <end position="486"/>
    </location>
</feature>
<keyword evidence="2" id="KW-0233">DNA recombination</keyword>
<organism evidence="6 7">
    <name type="scientific">Tenebrio molitor</name>
    <name type="common">Yellow mealworm beetle</name>
    <dbReference type="NCBI Taxonomy" id="7067"/>
    <lineage>
        <taxon>Eukaryota</taxon>
        <taxon>Metazoa</taxon>
        <taxon>Ecdysozoa</taxon>
        <taxon>Arthropoda</taxon>
        <taxon>Hexapoda</taxon>
        <taxon>Insecta</taxon>
        <taxon>Pterygota</taxon>
        <taxon>Neoptera</taxon>
        <taxon>Endopterygota</taxon>
        <taxon>Coleoptera</taxon>
        <taxon>Polyphaga</taxon>
        <taxon>Cucujiformia</taxon>
        <taxon>Tenebrionidae</taxon>
        <taxon>Tenebrio</taxon>
    </lineage>
</organism>
<dbReference type="SUPFAM" id="SSF56349">
    <property type="entry name" value="DNA breaking-rejoining enzymes"/>
    <property type="match status" value="1"/>
</dbReference>
<comment type="caution">
    <text evidence="6">The sequence shown here is derived from an EMBL/GenBank/DDBJ whole genome shotgun (WGS) entry which is preliminary data.</text>
</comment>
<dbReference type="GO" id="GO:0006310">
    <property type="term" value="P:DNA recombination"/>
    <property type="evidence" value="ECO:0007669"/>
    <property type="project" value="UniProtKB-KW"/>
</dbReference>
<dbReference type="GO" id="GO:0003677">
    <property type="term" value="F:DNA binding"/>
    <property type="evidence" value="ECO:0007669"/>
    <property type="project" value="UniProtKB-KW"/>
</dbReference>
<feature type="coiled-coil region" evidence="3">
    <location>
        <begin position="128"/>
        <end position="176"/>
    </location>
</feature>